<dbReference type="CDD" id="cd00041">
    <property type="entry name" value="CUB"/>
    <property type="match status" value="1"/>
</dbReference>
<dbReference type="FunFam" id="2.40.10.10:FF:000120">
    <property type="entry name" value="Putative serine protease"/>
    <property type="match status" value="1"/>
</dbReference>
<dbReference type="InterPro" id="IPR033116">
    <property type="entry name" value="TRYPSIN_SER"/>
</dbReference>
<accession>A0A6A4X3I7</accession>
<dbReference type="SMART" id="SM00020">
    <property type="entry name" value="Tryp_SPc"/>
    <property type="match status" value="1"/>
</dbReference>
<reference evidence="15 16" key="1">
    <citation type="submission" date="2019-07" db="EMBL/GenBank/DDBJ databases">
        <title>Draft genome assembly of a fouling barnacle, Amphibalanus amphitrite (Darwin, 1854): The first reference genome for Thecostraca.</title>
        <authorList>
            <person name="Kim W."/>
        </authorList>
    </citation>
    <scope>NUCLEOTIDE SEQUENCE [LARGE SCALE GENOMIC DNA]</scope>
    <source>
        <strain evidence="15">SNU_AA5</strain>
        <tissue evidence="15">Soma without cirri and trophi</tissue>
    </source>
</reference>
<keyword evidence="16" id="KW-1185">Reference proteome</keyword>
<dbReference type="Pfam" id="PF00089">
    <property type="entry name" value="Trypsin"/>
    <property type="match status" value="1"/>
</dbReference>
<dbReference type="PRINTS" id="PR00722">
    <property type="entry name" value="CHYMOTRYPSIN"/>
</dbReference>
<dbReference type="Gene3D" id="2.60.120.290">
    <property type="entry name" value="Spermadhesin, CUB domain"/>
    <property type="match status" value="1"/>
</dbReference>
<dbReference type="SUPFAM" id="SSF50494">
    <property type="entry name" value="Trypsin-like serine proteases"/>
    <property type="match status" value="1"/>
</dbReference>
<evidence type="ECO:0000256" key="2">
    <source>
        <dbReference type="ARBA" id="ARBA00022670"/>
    </source>
</evidence>
<dbReference type="GO" id="GO:0004252">
    <property type="term" value="F:serine-type endopeptidase activity"/>
    <property type="evidence" value="ECO:0007669"/>
    <property type="project" value="InterPro"/>
</dbReference>
<organism evidence="15 16">
    <name type="scientific">Amphibalanus amphitrite</name>
    <name type="common">Striped barnacle</name>
    <name type="synonym">Balanus amphitrite</name>
    <dbReference type="NCBI Taxonomy" id="1232801"/>
    <lineage>
        <taxon>Eukaryota</taxon>
        <taxon>Metazoa</taxon>
        <taxon>Ecdysozoa</taxon>
        <taxon>Arthropoda</taxon>
        <taxon>Crustacea</taxon>
        <taxon>Multicrustacea</taxon>
        <taxon>Cirripedia</taxon>
        <taxon>Thoracica</taxon>
        <taxon>Thoracicalcarea</taxon>
        <taxon>Balanomorpha</taxon>
        <taxon>Balanoidea</taxon>
        <taxon>Balanidae</taxon>
        <taxon>Amphibalaninae</taxon>
        <taxon>Amphibalanus</taxon>
    </lineage>
</organism>
<keyword evidence="5" id="KW-0353">Hemolymph clotting</keyword>
<dbReference type="EC" id="3.4.21.84" evidence="9"/>
<evidence type="ECO:0000313" key="16">
    <source>
        <dbReference type="Proteomes" id="UP000440578"/>
    </source>
</evidence>
<feature type="domain" description="Peptidase S1" evidence="14">
    <location>
        <begin position="215"/>
        <end position="448"/>
    </location>
</feature>
<dbReference type="AlphaFoldDB" id="A0A6A4X3I7"/>
<dbReference type="CDD" id="cd00190">
    <property type="entry name" value="Tryp_SPc"/>
    <property type="match status" value="1"/>
</dbReference>
<evidence type="ECO:0000256" key="4">
    <source>
        <dbReference type="ARBA" id="ARBA00022801"/>
    </source>
</evidence>
<comment type="catalytic activity">
    <reaction evidence="8">
        <text>Selective cleavage of 103-Arg-|-Ser-104 and 124-Ile-|-Ile-125 bonds in Limulus clotting factor B to form activated factor B. Cleavage of -Pro-Arg-|-Xaa- bonds in synthetic substrates.</text>
        <dbReference type="EC" id="3.4.21.84"/>
    </reaction>
</comment>
<keyword evidence="1" id="KW-0768">Sushi</keyword>
<dbReference type="EMBL" id="VIIS01000296">
    <property type="protein sequence ID" value="KAF0310650.1"/>
    <property type="molecule type" value="Genomic_DNA"/>
</dbReference>
<dbReference type="InterPro" id="IPR035914">
    <property type="entry name" value="Sperma_CUB_dom_sf"/>
</dbReference>
<proteinExistence type="predicted"/>
<evidence type="ECO:0000256" key="12">
    <source>
        <dbReference type="SAM" id="SignalP"/>
    </source>
</evidence>
<evidence type="ECO:0000256" key="5">
    <source>
        <dbReference type="ARBA" id="ARBA00022820"/>
    </source>
</evidence>
<keyword evidence="15" id="KW-0472">Membrane</keyword>
<gene>
    <name evidence="15" type="primary">TMPRSS6_1</name>
    <name evidence="15" type="ORF">FJT64_018381</name>
</gene>
<dbReference type="PROSITE" id="PS01180">
    <property type="entry name" value="CUB"/>
    <property type="match status" value="1"/>
</dbReference>
<dbReference type="InterPro" id="IPR001254">
    <property type="entry name" value="Trypsin_dom"/>
</dbReference>
<dbReference type="Proteomes" id="UP000440578">
    <property type="component" value="Unassembled WGS sequence"/>
</dbReference>
<feature type="signal peptide" evidence="12">
    <location>
        <begin position="1"/>
        <end position="16"/>
    </location>
</feature>
<evidence type="ECO:0000313" key="15">
    <source>
        <dbReference type="EMBL" id="KAF0310650.1"/>
    </source>
</evidence>
<dbReference type="InterPro" id="IPR000859">
    <property type="entry name" value="CUB_dom"/>
</dbReference>
<evidence type="ECO:0000256" key="8">
    <source>
        <dbReference type="ARBA" id="ARBA00052079"/>
    </source>
</evidence>
<dbReference type="InterPro" id="IPR001314">
    <property type="entry name" value="Peptidase_S1A"/>
</dbReference>
<sequence>MALLVFICLTVGIAASAPPSSAASVPLRQEEPVEKYVCPKLAGAPGAHKLSREAKHICPSQEDVIIPKPKADTTAAAFKLCGNLEDESKTSRLSRGKYVLQSPNYPVNYSAKTNISWSFTADAGNIISIACSDFDVEGVNGYCMYDWLDINGKHFCGKNTVVSVSAESLNVQFISDKSVNKKGFSCNIVVMGIPSPGGDSDGNCTCGQVNRAVRIVGGTETEENEYPWQAGVWPEFGDRVFICGGSVINNRYVLTAAHCVENNPTEVTVRLGNVRRNPTSSEEVFRVSLILVHPQRNEETSLYDFALLRLDRPISFSSHISPVCLPTPGETYAGLMATATGLGDLSNSGPLADAMMEVDLPILSPESCAAFMARVGLSYDGSAMVCAGGTAGEDTCAGDSGGPLVVDVGGRYVLVGVTSFGVGECATTRPALYARVTGVLDWISENTADSTYCS</sequence>
<evidence type="ECO:0000256" key="3">
    <source>
        <dbReference type="ARBA" id="ARBA00022729"/>
    </source>
</evidence>
<name>A0A6A4X3I7_AMPAM</name>
<keyword evidence="6 11" id="KW-0720">Serine protease</keyword>
<dbReference type="GO" id="GO:0006508">
    <property type="term" value="P:proteolysis"/>
    <property type="evidence" value="ECO:0007669"/>
    <property type="project" value="UniProtKB-KW"/>
</dbReference>
<comment type="caution">
    <text evidence="10">Lacks conserved residue(s) required for the propagation of feature annotation.</text>
</comment>
<evidence type="ECO:0000256" key="10">
    <source>
        <dbReference type="PROSITE-ProRule" id="PRU00059"/>
    </source>
</evidence>
<keyword evidence="15" id="KW-0812">Transmembrane</keyword>
<dbReference type="Gene3D" id="2.40.10.10">
    <property type="entry name" value="Trypsin-like serine proteases"/>
    <property type="match status" value="1"/>
</dbReference>
<dbReference type="PROSITE" id="PS50240">
    <property type="entry name" value="TRYPSIN_DOM"/>
    <property type="match status" value="1"/>
</dbReference>
<dbReference type="GO" id="GO:0042381">
    <property type="term" value="P:hemolymph coagulation"/>
    <property type="evidence" value="ECO:0007669"/>
    <property type="project" value="UniProtKB-KW"/>
</dbReference>
<comment type="caution">
    <text evidence="15">The sequence shown here is derived from an EMBL/GenBank/DDBJ whole genome shotgun (WGS) entry which is preliminary data.</text>
</comment>
<dbReference type="SUPFAM" id="SSF49854">
    <property type="entry name" value="Spermadhesin, CUB domain"/>
    <property type="match status" value="1"/>
</dbReference>
<evidence type="ECO:0000256" key="11">
    <source>
        <dbReference type="RuleBase" id="RU363034"/>
    </source>
</evidence>
<dbReference type="Pfam" id="PF00431">
    <property type="entry name" value="CUB"/>
    <property type="match status" value="1"/>
</dbReference>
<dbReference type="InterPro" id="IPR043504">
    <property type="entry name" value="Peptidase_S1_PA_chymotrypsin"/>
</dbReference>
<keyword evidence="4 11" id="KW-0378">Hydrolase</keyword>
<dbReference type="OrthoDB" id="6353876at2759"/>
<protein>
    <recommendedName>
        <fullName evidence="9">limulus clotting factor C</fullName>
        <ecNumber evidence="9">3.4.21.84</ecNumber>
    </recommendedName>
</protein>
<evidence type="ECO:0000259" key="14">
    <source>
        <dbReference type="PROSITE" id="PS50240"/>
    </source>
</evidence>
<feature type="domain" description="CUB" evidence="13">
    <location>
        <begin position="81"/>
        <end position="191"/>
    </location>
</feature>
<dbReference type="InterPro" id="IPR009003">
    <property type="entry name" value="Peptidase_S1_PA"/>
</dbReference>
<dbReference type="PROSITE" id="PS00135">
    <property type="entry name" value="TRYPSIN_SER"/>
    <property type="match status" value="1"/>
</dbReference>
<dbReference type="PROSITE" id="PS00134">
    <property type="entry name" value="TRYPSIN_HIS"/>
    <property type="match status" value="1"/>
</dbReference>
<feature type="chain" id="PRO_5025382289" description="limulus clotting factor C" evidence="12">
    <location>
        <begin position="17"/>
        <end position="454"/>
    </location>
</feature>
<evidence type="ECO:0000256" key="6">
    <source>
        <dbReference type="ARBA" id="ARBA00022825"/>
    </source>
</evidence>
<evidence type="ECO:0000256" key="1">
    <source>
        <dbReference type="ARBA" id="ARBA00022659"/>
    </source>
</evidence>
<evidence type="ECO:0000256" key="7">
    <source>
        <dbReference type="ARBA" id="ARBA00023157"/>
    </source>
</evidence>
<keyword evidence="3 12" id="KW-0732">Signal</keyword>
<dbReference type="PANTHER" id="PTHR24252">
    <property type="entry name" value="ACROSIN-RELATED"/>
    <property type="match status" value="1"/>
</dbReference>
<evidence type="ECO:0000256" key="9">
    <source>
        <dbReference type="ARBA" id="ARBA00066707"/>
    </source>
</evidence>
<keyword evidence="7" id="KW-1015">Disulfide bond</keyword>
<dbReference type="SMART" id="SM00042">
    <property type="entry name" value="CUB"/>
    <property type="match status" value="1"/>
</dbReference>
<evidence type="ECO:0000259" key="13">
    <source>
        <dbReference type="PROSITE" id="PS01180"/>
    </source>
</evidence>
<dbReference type="InterPro" id="IPR018114">
    <property type="entry name" value="TRYPSIN_HIS"/>
</dbReference>
<dbReference type="PANTHER" id="PTHR24252:SF7">
    <property type="entry name" value="HYALIN"/>
    <property type="match status" value="1"/>
</dbReference>
<keyword evidence="2 11" id="KW-0645">Protease</keyword>